<organism evidence="1 2">
    <name type="scientific">Flavobacterium taihuense</name>
    <dbReference type="NCBI Taxonomy" id="2857508"/>
    <lineage>
        <taxon>Bacteria</taxon>
        <taxon>Pseudomonadati</taxon>
        <taxon>Bacteroidota</taxon>
        <taxon>Flavobacteriia</taxon>
        <taxon>Flavobacteriales</taxon>
        <taxon>Flavobacteriaceae</taxon>
        <taxon>Flavobacterium</taxon>
    </lineage>
</organism>
<sequence length="168" mass="19816">MKVSKEQIELNNLQVVMFKKAEELDEVIVEKMQNLKLSKDKKYEQSKLDEYAREKFDNREGYQEMRKGTFVNGLNFVTIGKKLLDLFVKDKEPLKEKVPEIEFITLAKNTCDQKYYLETLKLKPEQIDLFLQFCDGDPKSKKLIENSNVLSVMDFLSAKNMEFQKLKN</sequence>
<protein>
    <submittedName>
        <fullName evidence="1">Uncharacterized protein</fullName>
    </submittedName>
</protein>
<keyword evidence="2" id="KW-1185">Reference proteome</keyword>
<accession>A0ABS6Y045</accession>
<dbReference type="RefSeq" id="WP_219318476.1">
    <property type="nucleotide sequence ID" value="NZ_JAHWYN010000016.1"/>
</dbReference>
<name>A0ABS6Y045_9FLAO</name>
<dbReference type="EMBL" id="JAHWYN010000016">
    <property type="protein sequence ID" value="MBW4361987.1"/>
    <property type="molecule type" value="Genomic_DNA"/>
</dbReference>
<reference evidence="1 2" key="1">
    <citation type="submission" date="2021-07" db="EMBL/GenBank/DDBJ databases">
        <title>Flavobacterium sp. nov. isolated from sediment on the Taihu Lake.</title>
        <authorList>
            <person name="Qu J.-H."/>
        </authorList>
    </citation>
    <scope>NUCLEOTIDE SEQUENCE [LARGE SCALE GENOMIC DNA]</scope>
    <source>
        <strain evidence="1 2">NAS39</strain>
    </source>
</reference>
<gene>
    <name evidence="1" type="ORF">KZH69_15970</name>
</gene>
<comment type="caution">
    <text evidence="1">The sequence shown here is derived from an EMBL/GenBank/DDBJ whole genome shotgun (WGS) entry which is preliminary data.</text>
</comment>
<proteinExistence type="predicted"/>
<evidence type="ECO:0000313" key="1">
    <source>
        <dbReference type="EMBL" id="MBW4361987.1"/>
    </source>
</evidence>
<evidence type="ECO:0000313" key="2">
    <source>
        <dbReference type="Proteomes" id="UP000812031"/>
    </source>
</evidence>
<dbReference type="Proteomes" id="UP000812031">
    <property type="component" value="Unassembled WGS sequence"/>
</dbReference>